<evidence type="ECO:0000256" key="1">
    <source>
        <dbReference type="ARBA" id="ARBA00023015"/>
    </source>
</evidence>
<dbReference type="SMART" id="SM00100">
    <property type="entry name" value="cNMP"/>
    <property type="match status" value="1"/>
</dbReference>
<evidence type="ECO:0000313" key="7">
    <source>
        <dbReference type="Proteomes" id="UP000184295"/>
    </source>
</evidence>
<dbReference type="PANTHER" id="PTHR24567:SF74">
    <property type="entry name" value="HTH-TYPE TRANSCRIPTIONAL REGULATOR ARCR"/>
    <property type="match status" value="1"/>
</dbReference>
<keyword evidence="7" id="KW-1185">Reference proteome</keyword>
<accession>A0A1M4TIQ5</accession>
<dbReference type="PROSITE" id="PS51063">
    <property type="entry name" value="HTH_CRP_2"/>
    <property type="match status" value="1"/>
</dbReference>
<keyword evidence="1" id="KW-0805">Transcription regulation</keyword>
<reference evidence="7" key="1">
    <citation type="submission" date="2016-11" db="EMBL/GenBank/DDBJ databases">
        <authorList>
            <person name="Varghese N."/>
            <person name="Submissions S."/>
        </authorList>
    </citation>
    <scope>NUCLEOTIDE SEQUENCE [LARGE SCALE GENOMIC DNA]</scope>
    <source>
        <strain evidence="7">DSM 19514</strain>
    </source>
</reference>
<dbReference type="SMART" id="SM00419">
    <property type="entry name" value="HTH_CRP"/>
    <property type="match status" value="1"/>
</dbReference>
<dbReference type="InterPro" id="IPR000595">
    <property type="entry name" value="cNMP-bd_dom"/>
</dbReference>
<dbReference type="RefSeq" id="WP_072788668.1">
    <property type="nucleotide sequence ID" value="NZ_FQUL01000005.1"/>
</dbReference>
<dbReference type="AlphaFoldDB" id="A0A1M4TIQ5"/>
<name>A0A1M4TIQ5_9ACTN</name>
<dbReference type="GO" id="GO:0003677">
    <property type="term" value="F:DNA binding"/>
    <property type="evidence" value="ECO:0007669"/>
    <property type="project" value="UniProtKB-KW"/>
</dbReference>
<dbReference type="STRING" id="1121881.SAMN02745225_00634"/>
<dbReference type="InterPro" id="IPR050397">
    <property type="entry name" value="Env_Response_Regulators"/>
</dbReference>
<dbReference type="Proteomes" id="UP000184295">
    <property type="component" value="Unassembled WGS sequence"/>
</dbReference>
<keyword evidence="3" id="KW-0804">Transcription</keyword>
<evidence type="ECO:0000259" key="4">
    <source>
        <dbReference type="PROSITE" id="PS50042"/>
    </source>
</evidence>
<gene>
    <name evidence="6" type="ORF">SAMN02745225_00634</name>
</gene>
<dbReference type="GO" id="GO:0003700">
    <property type="term" value="F:DNA-binding transcription factor activity"/>
    <property type="evidence" value="ECO:0007669"/>
    <property type="project" value="TreeGrafter"/>
</dbReference>
<dbReference type="PANTHER" id="PTHR24567">
    <property type="entry name" value="CRP FAMILY TRANSCRIPTIONAL REGULATORY PROTEIN"/>
    <property type="match status" value="1"/>
</dbReference>
<sequence length="224" mass="25050">MLLRHTPLFRLLEPNGLDLIVRSTRRTTLLRGQTLFEEGDPARELFVVAAGRIGIVKLAGQSKESIVALMEQGDLFGEMGLFDRQGRSATARALDRTELIKVPYTAVRAVIEQRPQILWSLLELIALRLRNTDDALADAMFLDVSGRTAKRLLELSQGKEEFRLTLTQEELASLVGASRERVNKALSALVKMKLLSAKDHNYKILDRKGLEEMAGEIDPSPKDD</sequence>
<dbReference type="Gene3D" id="2.60.120.10">
    <property type="entry name" value="Jelly Rolls"/>
    <property type="match status" value="1"/>
</dbReference>
<dbReference type="InterPro" id="IPR018490">
    <property type="entry name" value="cNMP-bd_dom_sf"/>
</dbReference>
<evidence type="ECO:0000256" key="3">
    <source>
        <dbReference type="ARBA" id="ARBA00023163"/>
    </source>
</evidence>
<dbReference type="InterPro" id="IPR012318">
    <property type="entry name" value="HTH_CRP"/>
</dbReference>
<dbReference type="CDD" id="cd00038">
    <property type="entry name" value="CAP_ED"/>
    <property type="match status" value="1"/>
</dbReference>
<dbReference type="PROSITE" id="PS50042">
    <property type="entry name" value="CNMP_BINDING_3"/>
    <property type="match status" value="1"/>
</dbReference>
<dbReference type="SUPFAM" id="SSF51206">
    <property type="entry name" value="cAMP-binding domain-like"/>
    <property type="match status" value="1"/>
</dbReference>
<dbReference type="InterPro" id="IPR036390">
    <property type="entry name" value="WH_DNA-bd_sf"/>
</dbReference>
<keyword evidence="2" id="KW-0238">DNA-binding</keyword>
<dbReference type="InterPro" id="IPR014710">
    <property type="entry name" value="RmlC-like_jellyroll"/>
</dbReference>
<dbReference type="OrthoDB" id="892842at2"/>
<evidence type="ECO:0000313" key="6">
    <source>
        <dbReference type="EMBL" id="SHE44316.1"/>
    </source>
</evidence>
<dbReference type="PROSITE" id="PS00889">
    <property type="entry name" value="CNMP_BINDING_2"/>
    <property type="match status" value="1"/>
</dbReference>
<feature type="domain" description="HTH crp-type" evidence="5">
    <location>
        <begin position="142"/>
        <end position="208"/>
    </location>
</feature>
<dbReference type="Pfam" id="PF13545">
    <property type="entry name" value="HTH_Crp_2"/>
    <property type="match status" value="1"/>
</dbReference>
<evidence type="ECO:0000259" key="5">
    <source>
        <dbReference type="PROSITE" id="PS51063"/>
    </source>
</evidence>
<dbReference type="Pfam" id="PF00027">
    <property type="entry name" value="cNMP_binding"/>
    <property type="match status" value="1"/>
</dbReference>
<dbReference type="InterPro" id="IPR018488">
    <property type="entry name" value="cNMP-bd_CS"/>
</dbReference>
<organism evidence="6 7">
    <name type="scientific">Ferrithrix thermotolerans DSM 19514</name>
    <dbReference type="NCBI Taxonomy" id="1121881"/>
    <lineage>
        <taxon>Bacteria</taxon>
        <taxon>Bacillati</taxon>
        <taxon>Actinomycetota</taxon>
        <taxon>Acidimicrobiia</taxon>
        <taxon>Acidimicrobiales</taxon>
        <taxon>Acidimicrobiaceae</taxon>
        <taxon>Ferrithrix</taxon>
    </lineage>
</organism>
<feature type="domain" description="Cyclic nucleotide-binding" evidence="4">
    <location>
        <begin position="8"/>
        <end position="111"/>
    </location>
</feature>
<dbReference type="GO" id="GO:0005829">
    <property type="term" value="C:cytosol"/>
    <property type="evidence" value="ECO:0007669"/>
    <property type="project" value="TreeGrafter"/>
</dbReference>
<proteinExistence type="predicted"/>
<evidence type="ECO:0000256" key="2">
    <source>
        <dbReference type="ARBA" id="ARBA00023125"/>
    </source>
</evidence>
<protein>
    <submittedName>
        <fullName evidence="6">Crp-like helix-turn-helix domain-containing protein</fullName>
    </submittedName>
</protein>
<dbReference type="EMBL" id="FQUL01000005">
    <property type="protein sequence ID" value="SHE44316.1"/>
    <property type="molecule type" value="Genomic_DNA"/>
</dbReference>
<dbReference type="InterPro" id="IPR036388">
    <property type="entry name" value="WH-like_DNA-bd_sf"/>
</dbReference>
<dbReference type="Gene3D" id="1.10.10.10">
    <property type="entry name" value="Winged helix-like DNA-binding domain superfamily/Winged helix DNA-binding domain"/>
    <property type="match status" value="1"/>
</dbReference>
<dbReference type="SUPFAM" id="SSF46785">
    <property type="entry name" value="Winged helix' DNA-binding domain"/>
    <property type="match status" value="1"/>
</dbReference>